<dbReference type="RefSeq" id="WP_093884207.1">
    <property type="nucleotide sequence ID" value="NZ_FOBS01000023.1"/>
</dbReference>
<evidence type="ECO:0000259" key="2">
    <source>
        <dbReference type="Pfam" id="PF00501"/>
    </source>
</evidence>
<feature type="domain" description="AMP-dependent synthetase/ligase" evidence="2">
    <location>
        <begin position="49"/>
        <end position="329"/>
    </location>
</feature>
<protein>
    <submittedName>
        <fullName evidence="4">Acyl-coenzyme A synthetase/AMP-(Fatty) acid ligase</fullName>
    </submittedName>
</protein>
<dbReference type="AlphaFoldDB" id="A0A1H7ZHZ7"/>
<gene>
    <name evidence="4" type="ORF">SAMN04489760_12316</name>
</gene>
<dbReference type="OrthoDB" id="9787658at2"/>
<dbReference type="InterPro" id="IPR025110">
    <property type="entry name" value="AMP-bd_C"/>
</dbReference>
<evidence type="ECO:0000313" key="4">
    <source>
        <dbReference type="EMBL" id="SEM57168.1"/>
    </source>
</evidence>
<reference evidence="4 5" key="1">
    <citation type="submission" date="2016-10" db="EMBL/GenBank/DDBJ databases">
        <authorList>
            <person name="de Groot N.N."/>
        </authorList>
    </citation>
    <scope>NUCLEOTIDE SEQUENCE [LARGE SCALE GENOMIC DNA]</scope>
    <source>
        <strain evidence="4 5">DSM 8423</strain>
    </source>
</reference>
<dbReference type="PANTHER" id="PTHR43201">
    <property type="entry name" value="ACYL-COA SYNTHETASE"/>
    <property type="match status" value="1"/>
</dbReference>
<dbReference type="InterPro" id="IPR045851">
    <property type="entry name" value="AMP-bd_C_sf"/>
</dbReference>
<keyword evidence="4" id="KW-0436">Ligase</keyword>
<feature type="domain" description="AMP-binding enzyme C-terminal" evidence="3">
    <location>
        <begin position="366"/>
        <end position="438"/>
    </location>
</feature>
<dbReference type="SUPFAM" id="SSF56801">
    <property type="entry name" value="Acetyl-CoA synthetase-like"/>
    <property type="match status" value="1"/>
</dbReference>
<dbReference type="GO" id="GO:0031956">
    <property type="term" value="F:medium-chain fatty acid-CoA ligase activity"/>
    <property type="evidence" value="ECO:0007669"/>
    <property type="project" value="TreeGrafter"/>
</dbReference>
<name>A0A1H7ZHZ7_9BACT</name>
<proteinExistence type="inferred from homology"/>
<keyword evidence="5" id="KW-1185">Reference proteome</keyword>
<organism evidence="4 5">
    <name type="scientific">Syntrophus gentianae</name>
    <dbReference type="NCBI Taxonomy" id="43775"/>
    <lineage>
        <taxon>Bacteria</taxon>
        <taxon>Pseudomonadati</taxon>
        <taxon>Thermodesulfobacteriota</taxon>
        <taxon>Syntrophia</taxon>
        <taxon>Syntrophales</taxon>
        <taxon>Syntrophaceae</taxon>
        <taxon>Syntrophus</taxon>
    </lineage>
</organism>
<comment type="similarity">
    <text evidence="1">Belongs to the ATP-dependent AMP-binding enzyme family.</text>
</comment>
<dbReference type="EMBL" id="FOBS01000023">
    <property type="protein sequence ID" value="SEM57168.1"/>
    <property type="molecule type" value="Genomic_DNA"/>
</dbReference>
<dbReference type="CDD" id="cd04433">
    <property type="entry name" value="AFD_class_I"/>
    <property type="match status" value="1"/>
</dbReference>
<evidence type="ECO:0000259" key="3">
    <source>
        <dbReference type="Pfam" id="PF13193"/>
    </source>
</evidence>
<dbReference type="Proteomes" id="UP000198744">
    <property type="component" value="Unassembled WGS sequence"/>
</dbReference>
<dbReference type="STRING" id="43775.SAMN04489760_12316"/>
<sequence>MTTTNSFYDRIFPHRADPSAPYVNSRYSVGDIQGLAFSLRERLQPFAEKKSTVCLWTEDRGLIMAALLAALSGGPVFALPHAFSPQVMQDLQEVCQVSAILTDRDEISLPGLERITPPDYRPAAAPPTPLLDPQSTCMKLFTGGSTGAPRIWDKTPAGLLGESAFLVRQFGICPEDVLLAAAPPQHIYGLLFSVILPFLAGARVLPETFSFPREIIAGISRFSATILIGVPFIYRALRLDALERQSLRRAFSSAGKVNPEDALFFKGKTGLPITEIYGSTETGGIAFQDSPDDQGRLRSFSEVTWKIAGERLCVRSPFLSGNLPRDEEGFFITGDRAVSMGPERFKLLGRADEVVKIAGKRVDLAEVQEKIRQIKEVEEALVLALPEVSGRRQEIVALVVGSLDRQTIRQHLADCLESYALPRHILLVESIPVTPAGKIDRRQIDELLQSRKNEET</sequence>
<dbReference type="Pfam" id="PF00501">
    <property type="entry name" value="AMP-binding"/>
    <property type="match status" value="1"/>
</dbReference>
<dbReference type="InterPro" id="IPR042099">
    <property type="entry name" value="ANL_N_sf"/>
</dbReference>
<accession>A0A1H7ZHZ7</accession>
<dbReference type="Gene3D" id="3.30.300.30">
    <property type="match status" value="1"/>
</dbReference>
<evidence type="ECO:0000313" key="5">
    <source>
        <dbReference type="Proteomes" id="UP000198744"/>
    </source>
</evidence>
<dbReference type="GO" id="GO:0006631">
    <property type="term" value="P:fatty acid metabolic process"/>
    <property type="evidence" value="ECO:0007669"/>
    <property type="project" value="TreeGrafter"/>
</dbReference>
<dbReference type="PANTHER" id="PTHR43201:SF8">
    <property type="entry name" value="ACYL-COA SYNTHETASE FAMILY MEMBER 3"/>
    <property type="match status" value="1"/>
</dbReference>
<evidence type="ECO:0000256" key="1">
    <source>
        <dbReference type="ARBA" id="ARBA00006432"/>
    </source>
</evidence>
<dbReference type="InterPro" id="IPR000873">
    <property type="entry name" value="AMP-dep_synth/lig_dom"/>
</dbReference>
<dbReference type="Pfam" id="PF13193">
    <property type="entry name" value="AMP-binding_C"/>
    <property type="match status" value="1"/>
</dbReference>
<dbReference type="Gene3D" id="3.40.50.12780">
    <property type="entry name" value="N-terminal domain of ligase-like"/>
    <property type="match status" value="1"/>
</dbReference>